<dbReference type="RefSeq" id="WP_146510734.1">
    <property type="nucleotide sequence ID" value="NZ_SIHI01000009.1"/>
</dbReference>
<dbReference type="InterPro" id="IPR004155">
    <property type="entry name" value="PBS_lyase_HEAT"/>
</dbReference>
<feature type="domain" description="Cytochrome c" evidence="6">
    <location>
        <begin position="848"/>
        <end position="984"/>
    </location>
</feature>
<dbReference type="InterPro" id="IPR011989">
    <property type="entry name" value="ARM-like"/>
</dbReference>
<dbReference type="Gene3D" id="2.120.10.30">
    <property type="entry name" value="TolB, C-terminal domain"/>
    <property type="match status" value="1"/>
</dbReference>
<keyword evidence="3 4" id="KW-0408">Iron</keyword>
<gene>
    <name evidence="7" type="ORF">KOR42_32600</name>
</gene>
<dbReference type="InterPro" id="IPR055557">
    <property type="entry name" value="DUF7133"/>
</dbReference>
<dbReference type="SMART" id="SM00567">
    <property type="entry name" value="EZ_HEAT"/>
    <property type="match status" value="4"/>
</dbReference>
<name>A0A5C5WMX7_9PLAN</name>
<dbReference type="Pfam" id="PF23500">
    <property type="entry name" value="DUF7133"/>
    <property type="match status" value="2"/>
</dbReference>
<organism evidence="7 8">
    <name type="scientific">Thalassoglobus neptunius</name>
    <dbReference type="NCBI Taxonomy" id="1938619"/>
    <lineage>
        <taxon>Bacteria</taxon>
        <taxon>Pseudomonadati</taxon>
        <taxon>Planctomycetota</taxon>
        <taxon>Planctomycetia</taxon>
        <taxon>Planctomycetales</taxon>
        <taxon>Planctomycetaceae</taxon>
        <taxon>Thalassoglobus</taxon>
    </lineage>
</organism>
<sequence length="1144" mass="126057" precursor="true">MTMRQSIVCVSLLFTSLSAAYAQRDLKEIPSPDPELERQTFILPEGFEVNLFAADPAIAKPIQMNFDPQGRLWIASSETYPHIEPGAVANDKILYLKDDDGDGVSDRTEIFADGLLIPTGVIPGDDGVYVGASTELLHFKDTNGDGKADEKRIVLSGFGTEDTHHILHTLRYGPESLLYFNQSIYIHSHIETPWGIRRLNAGGIWRFRPETLELEVFARGLVNQWGTDFDQYGQTFATDGAGGEGINYIVPGASYVTAFGAQRILHGLNPGSPKHCGLEIVETPDLPEDWQGSLITNDFRGHRVCRFVLTESGSGYRSQEQQEVIKSDHVAFRPVDVKQGPDGSIYIADWYNPIIQHGEVDFRDPRRDHTHGRIWRVTYTGNKTNPPLNVESLDVDQLLDLVATPNRFYRQQAKVVLKERGESILPTVKQWATSVQDNQHDRLLLEGLWIFQSLGQLEHDLLNRCLNSDNHSVRAAATRVVGQMVSKIDAPLEVLAERVLDSHPQVRLEAICALSHVSDPSAVEVALQALTLDVDENIDYALWMTCRDLEPYWAPALVRGELSLDSLPQALPFLLRATNNNTGVATLVTRLKDGTLTADSLDDALSVLADLGTTEHLGEIHDLILAEQTPLTLRIHFLNTLTEAARKRNQVSNRPHASLRVLFNHEDPALRVALIRYAGASKAAELRSVIEETIDEEDTSLGERVEAVHSFGQFSDAASASKLMQVAKSEMAPEIRRAALIELLRFRPKQAPALIAEFLQTAPPQIIEPLFHAILQRKGAEASVAAAMKDLSFPKDVAVIGSRVLGSSGQQDSELAKVLRQSGQLADEPVQLSPEEMQHLVAEIQANGNPTRGEAIFRRGDLNCLKCHAIGPAGGQIGSNLVSLGATAQLDYIVESLLDPNAKVKEGYHTVVVATDEGKVYSGIQTRESADSLYLRDAEGREHVVVKDEIVQQKQGLSLMPAGLTSSITHNELLDLCAFLSSLGRTPDFTIGTKPVVRNWETIEATKEAAYQLRRTSYADTATDHPAFQWKTVYSHVDGRLSLNDLPEVFVRNRSAPGIRGMSFVRVRFESTEGVVGFDLQDSAGLQIWFDGQPIEAAKRIEAEASAGPHQLTIAVDRSVRTSPILLSPVNGENFAIIDLPAQN</sequence>
<evidence type="ECO:0000256" key="4">
    <source>
        <dbReference type="PROSITE-ProRule" id="PRU00433"/>
    </source>
</evidence>
<dbReference type="NCBIfam" id="TIGR02604">
    <property type="entry name" value="Piru_Ver_Nterm"/>
    <property type="match status" value="1"/>
</dbReference>
<dbReference type="InterPro" id="IPR036909">
    <property type="entry name" value="Cyt_c-like_dom_sf"/>
</dbReference>
<dbReference type="PANTHER" id="PTHR33546">
    <property type="entry name" value="LARGE, MULTIFUNCTIONAL SECRETED PROTEIN-RELATED"/>
    <property type="match status" value="1"/>
</dbReference>
<dbReference type="NCBIfam" id="TIGR02603">
    <property type="entry name" value="CxxCH_TIGR02603"/>
    <property type="match status" value="1"/>
</dbReference>
<reference evidence="7 8" key="1">
    <citation type="submission" date="2019-02" db="EMBL/GenBank/DDBJ databases">
        <title>Deep-cultivation of Planctomycetes and their phenomic and genomic characterization uncovers novel biology.</title>
        <authorList>
            <person name="Wiegand S."/>
            <person name="Jogler M."/>
            <person name="Boedeker C."/>
            <person name="Pinto D."/>
            <person name="Vollmers J."/>
            <person name="Rivas-Marin E."/>
            <person name="Kohn T."/>
            <person name="Peeters S.H."/>
            <person name="Heuer A."/>
            <person name="Rast P."/>
            <person name="Oberbeckmann S."/>
            <person name="Bunk B."/>
            <person name="Jeske O."/>
            <person name="Meyerdierks A."/>
            <person name="Storesund J.E."/>
            <person name="Kallscheuer N."/>
            <person name="Luecker S."/>
            <person name="Lage O.M."/>
            <person name="Pohl T."/>
            <person name="Merkel B.J."/>
            <person name="Hornburger P."/>
            <person name="Mueller R.-W."/>
            <person name="Bruemmer F."/>
            <person name="Labrenz M."/>
            <person name="Spormann A.M."/>
            <person name="Op Den Camp H."/>
            <person name="Overmann J."/>
            <person name="Amann R."/>
            <person name="Jetten M.S.M."/>
            <person name="Mascher T."/>
            <person name="Medema M.H."/>
            <person name="Devos D.P."/>
            <person name="Kaster A.-K."/>
            <person name="Ovreas L."/>
            <person name="Rohde M."/>
            <person name="Galperin M.Y."/>
            <person name="Jogler C."/>
        </authorList>
    </citation>
    <scope>NUCLEOTIDE SEQUENCE [LARGE SCALE GENOMIC DNA]</scope>
    <source>
        <strain evidence="7 8">KOR42</strain>
    </source>
</reference>
<keyword evidence="2 4" id="KW-0479">Metal-binding</keyword>
<dbReference type="EMBL" id="SIHI01000009">
    <property type="protein sequence ID" value="TWT51977.1"/>
    <property type="molecule type" value="Genomic_DNA"/>
</dbReference>
<feature type="signal peptide" evidence="5">
    <location>
        <begin position="1"/>
        <end position="22"/>
    </location>
</feature>
<dbReference type="InterPro" id="IPR011042">
    <property type="entry name" value="6-blade_b-propeller_TolB-like"/>
</dbReference>
<dbReference type="Proteomes" id="UP000317243">
    <property type="component" value="Unassembled WGS sequence"/>
</dbReference>
<dbReference type="InterPro" id="IPR013428">
    <property type="entry name" value="Membrane-bound_put_N"/>
</dbReference>
<dbReference type="PROSITE" id="PS51007">
    <property type="entry name" value="CYTC"/>
    <property type="match status" value="1"/>
</dbReference>
<comment type="caution">
    <text evidence="7">The sequence shown here is derived from an EMBL/GenBank/DDBJ whole genome shotgun (WGS) entry which is preliminary data.</text>
</comment>
<evidence type="ECO:0000313" key="8">
    <source>
        <dbReference type="Proteomes" id="UP000317243"/>
    </source>
</evidence>
<feature type="chain" id="PRO_5023100243" description="Cytochrome c domain-containing protein" evidence="5">
    <location>
        <begin position="23"/>
        <end position="1144"/>
    </location>
</feature>
<dbReference type="Pfam" id="PF13646">
    <property type="entry name" value="HEAT_2"/>
    <property type="match status" value="1"/>
</dbReference>
<dbReference type="SUPFAM" id="SSF46626">
    <property type="entry name" value="Cytochrome c"/>
    <property type="match status" value="1"/>
</dbReference>
<evidence type="ECO:0000256" key="1">
    <source>
        <dbReference type="ARBA" id="ARBA00022617"/>
    </source>
</evidence>
<keyword evidence="5" id="KW-0732">Signal</keyword>
<dbReference type="InterPro" id="IPR009056">
    <property type="entry name" value="Cyt_c-like_dom"/>
</dbReference>
<dbReference type="SUPFAM" id="SSF48371">
    <property type="entry name" value="ARM repeat"/>
    <property type="match status" value="2"/>
</dbReference>
<dbReference type="PANTHER" id="PTHR33546:SF1">
    <property type="entry name" value="LARGE, MULTIFUNCTIONAL SECRETED PROTEIN"/>
    <property type="match status" value="1"/>
</dbReference>
<proteinExistence type="predicted"/>
<evidence type="ECO:0000256" key="5">
    <source>
        <dbReference type="SAM" id="SignalP"/>
    </source>
</evidence>
<protein>
    <recommendedName>
        <fullName evidence="6">Cytochrome c domain-containing protein</fullName>
    </recommendedName>
</protein>
<evidence type="ECO:0000313" key="7">
    <source>
        <dbReference type="EMBL" id="TWT51977.1"/>
    </source>
</evidence>
<dbReference type="SUPFAM" id="SSF50952">
    <property type="entry name" value="Soluble quinoprotein glucose dehydrogenase"/>
    <property type="match status" value="1"/>
</dbReference>
<accession>A0A5C5WMX7</accession>
<dbReference type="InterPro" id="IPR016024">
    <property type="entry name" value="ARM-type_fold"/>
</dbReference>
<dbReference type="GO" id="GO:0020037">
    <property type="term" value="F:heme binding"/>
    <property type="evidence" value="ECO:0007669"/>
    <property type="project" value="InterPro"/>
</dbReference>
<dbReference type="Gene3D" id="1.25.10.10">
    <property type="entry name" value="Leucine-rich Repeat Variant"/>
    <property type="match status" value="1"/>
</dbReference>
<dbReference type="Gene3D" id="1.10.760.10">
    <property type="entry name" value="Cytochrome c-like domain"/>
    <property type="match status" value="1"/>
</dbReference>
<keyword evidence="1 4" id="KW-0349">Heme</keyword>
<evidence type="ECO:0000256" key="3">
    <source>
        <dbReference type="ARBA" id="ARBA00023004"/>
    </source>
</evidence>
<dbReference type="GO" id="GO:0009055">
    <property type="term" value="F:electron transfer activity"/>
    <property type="evidence" value="ECO:0007669"/>
    <property type="project" value="InterPro"/>
</dbReference>
<keyword evidence="8" id="KW-1185">Reference proteome</keyword>
<dbReference type="InterPro" id="IPR013427">
    <property type="entry name" value="Haem-bd_dom_put"/>
</dbReference>
<dbReference type="AlphaFoldDB" id="A0A5C5WMX7"/>
<evidence type="ECO:0000259" key="6">
    <source>
        <dbReference type="PROSITE" id="PS51007"/>
    </source>
</evidence>
<dbReference type="GO" id="GO:0046872">
    <property type="term" value="F:metal ion binding"/>
    <property type="evidence" value="ECO:0007669"/>
    <property type="project" value="UniProtKB-KW"/>
</dbReference>
<evidence type="ECO:0000256" key="2">
    <source>
        <dbReference type="ARBA" id="ARBA00022723"/>
    </source>
</evidence>
<dbReference type="OrthoDB" id="228131at2"/>
<dbReference type="InterPro" id="IPR011041">
    <property type="entry name" value="Quinoprot_gluc/sorb_DH_b-prop"/>
</dbReference>